<gene>
    <name evidence="7" type="ORF">GR217_29360</name>
</gene>
<dbReference type="InterPro" id="IPR001851">
    <property type="entry name" value="ABC_transp_permease"/>
</dbReference>
<evidence type="ECO:0008006" key="9">
    <source>
        <dbReference type="Google" id="ProtNLM"/>
    </source>
</evidence>
<keyword evidence="5 6" id="KW-0472">Membrane</keyword>
<protein>
    <recommendedName>
        <fullName evidence="9">Branched-chain amino acid transport system permease protein</fullName>
    </recommendedName>
</protein>
<dbReference type="CDD" id="cd06581">
    <property type="entry name" value="TM_PBP1_LivM_like"/>
    <property type="match status" value="1"/>
</dbReference>
<organism evidence="7 8">
    <name type="scientific">Rhizobium ruizarguesonis</name>
    <dbReference type="NCBI Taxonomy" id="2081791"/>
    <lineage>
        <taxon>Bacteria</taxon>
        <taxon>Pseudomonadati</taxon>
        <taxon>Pseudomonadota</taxon>
        <taxon>Alphaproteobacteria</taxon>
        <taxon>Hyphomicrobiales</taxon>
        <taxon>Rhizobiaceae</taxon>
        <taxon>Rhizobium/Agrobacterium group</taxon>
        <taxon>Rhizobium</taxon>
    </lineage>
</organism>
<evidence type="ECO:0000256" key="4">
    <source>
        <dbReference type="ARBA" id="ARBA00022989"/>
    </source>
</evidence>
<comment type="subcellular location">
    <subcellularLocation>
        <location evidence="1">Cell membrane</location>
        <topology evidence="1">Multi-pass membrane protein</topology>
    </subcellularLocation>
</comment>
<feature type="transmembrane region" description="Helical" evidence="6">
    <location>
        <begin position="332"/>
        <end position="354"/>
    </location>
</feature>
<dbReference type="CDD" id="cd06582">
    <property type="entry name" value="TM_PBP1_LivH_like"/>
    <property type="match status" value="1"/>
</dbReference>
<feature type="transmembrane region" description="Helical" evidence="6">
    <location>
        <begin position="464"/>
        <end position="483"/>
    </location>
</feature>
<dbReference type="GO" id="GO:0015658">
    <property type="term" value="F:branched-chain amino acid transmembrane transporter activity"/>
    <property type="evidence" value="ECO:0007669"/>
    <property type="project" value="InterPro"/>
</dbReference>
<evidence type="ECO:0000256" key="2">
    <source>
        <dbReference type="ARBA" id="ARBA00022475"/>
    </source>
</evidence>
<dbReference type="PANTHER" id="PTHR30482">
    <property type="entry name" value="HIGH-AFFINITY BRANCHED-CHAIN AMINO ACID TRANSPORT SYSTEM PERMEASE"/>
    <property type="match status" value="1"/>
</dbReference>
<evidence type="ECO:0000313" key="7">
    <source>
        <dbReference type="EMBL" id="NEI51764.1"/>
    </source>
</evidence>
<dbReference type="InterPro" id="IPR043428">
    <property type="entry name" value="LivM-like"/>
</dbReference>
<feature type="transmembrane region" description="Helical" evidence="6">
    <location>
        <begin position="513"/>
        <end position="534"/>
    </location>
</feature>
<dbReference type="Pfam" id="PF02653">
    <property type="entry name" value="BPD_transp_2"/>
    <property type="match status" value="2"/>
</dbReference>
<evidence type="ECO:0000256" key="3">
    <source>
        <dbReference type="ARBA" id="ARBA00022692"/>
    </source>
</evidence>
<feature type="transmembrane region" description="Helical" evidence="6">
    <location>
        <begin position="266"/>
        <end position="286"/>
    </location>
</feature>
<feature type="transmembrane region" description="Helical" evidence="6">
    <location>
        <begin position="582"/>
        <end position="601"/>
    </location>
</feature>
<comment type="caution">
    <text evidence="7">The sequence shown here is derived from an EMBL/GenBank/DDBJ whole genome shotgun (WGS) entry which is preliminary data.</text>
</comment>
<feature type="transmembrane region" description="Helical" evidence="6">
    <location>
        <begin position="415"/>
        <end position="436"/>
    </location>
</feature>
<feature type="transmembrane region" description="Helical" evidence="6">
    <location>
        <begin position="96"/>
        <end position="118"/>
    </location>
</feature>
<dbReference type="EMBL" id="WUFC01000031">
    <property type="protein sequence ID" value="NEI51764.1"/>
    <property type="molecule type" value="Genomic_DNA"/>
</dbReference>
<feature type="transmembrane region" description="Helical" evidence="6">
    <location>
        <begin position="34"/>
        <end position="53"/>
    </location>
</feature>
<feature type="transmembrane region" description="Helical" evidence="6">
    <location>
        <begin position="387"/>
        <end position="408"/>
    </location>
</feature>
<dbReference type="PANTHER" id="PTHR30482:SF20">
    <property type="entry name" value="HIGH-AFFINITY BRANCHED-CHAIN AMINO ACID TRANSPORT SYSTEM PERMEASE PROTEIN LIVM"/>
    <property type="match status" value="1"/>
</dbReference>
<feature type="transmembrane region" description="Helical" evidence="6">
    <location>
        <begin position="138"/>
        <end position="160"/>
    </location>
</feature>
<feature type="transmembrane region" description="Helical" evidence="6">
    <location>
        <begin position="554"/>
        <end position="575"/>
    </location>
</feature>
<reference evidence="7 8" key="1">
    <citation type="submission" date="2019-12" db="EMBL/GenBank/DDBJ databases">
        <title>Rhizobium genotypes associated with high levels of biological nitrogen fixation by grain legumes in a temperate-maritime cropping system.</title>
        <authorList>
            <person name="Maluk M."/>
            <person name="Francesc Ferrando Molina F."/>
            <person name="Lopez Del Egido L."/>
            <person name="Lafos M."/>
            <person name="Langarica-Fuentes A."/>
            <person name="Gebre Yohannes G."/>
            <person name="Young M.W."/>
            <person name="Martin P."/>
            <person name="Gantlett R."/>
            <person name="Kenicer G."/>
            <person name="Hawes C."/>
            <person name="Begg G.S."/>
            <person name="Quilliam R.S."/>
            <person name="Squire G.R."/>
            <person name="Poole P.S."/>
            <person name="Young P.W."/>
            <person name="Iannetta P.M."/>
            <person name="James E.K."/>
        </authorList>
    </citation>
    <scope>NUCLEOTIDE SEQUENCE [LARGE SCALE GENOMIC DNA]</scope>
    <source>
        <strain evidence="7 8">JHI985</strain>
    </source>
</reference>
<keyword evidence="4 6" id="KW-1133">Transmembrane helix</keyword>
<evidence type="ECO:0000313" key="8">
    <source>
        <dbReference type="Proteomes" id="UP000661163"/>
    </source>
</evidence>
<dbReference type="Proteomes" id="UP000661163">
    <property type="component" value="Unassembled WGS sequence"/>
</dbReference>
<evidence type="ECO:0000256" key="6">
    <source>
        <dbReference type="SAM" id="Phobius"/>
    </source>
</evidence>
<sequence>MAEVLQIFVGGVLLGAIYALIALGFSLIYRVTGVVNLSQGGFAVLAALAGYTFSQQLGFPLPIALLCAVAGTTIAGLAIGWFTFVPALKKLSNANVLMLTVGILTLIEGFSLVTWGSQPYSVPAFSGERPLEFLGLRITTQTFWILGTALVIFLAVWFLIARTKIGKALRACSENPSAAALMGIDVKRMSLLSFTLATLIAAIAGVVVAPTTTLQFNTGQLFTISGFIAVVIGGISSFPGAIVGGLFLGLVTQFATAYVSSLFSNAIALILLLFILIYAPTGLIPSKIIRRQDVREEPRVWGHLTRLAPRTAWTAASVGITVAVILPMLIPGAYISSLTIAAIIFLALIGLDLLMGYTGQVSLGQAGFMAIGGYTAGYLSINYEIEPIVGIAAGIVLSLLSALVLSIVTLRLRGLYLALATLAFGLLIDSCAIGFIDITGGPSGMVGIPSFSVGSLYFDTPMSMYFLVVAIDVVVLFALFGTLRTSFGRALQSIRSDQMAASALGINIVRYKLAVFMISAALASVSGSLLAYSFNFLAPEMVGTARSLELVSMLVIGGEGTLVGPVLGSVLLTMLPTIFQPLAIYKTFFSGALLVLCFLYLPRGMYGVVATVMTRMSNEKPVANGHKVADGGAR</sequence>
<name>A0AAE5C4N8_9HYPH</name>
<feature type="transmembrane region" description="Helical" evidence="6">
    <location>
        <begin position="191"/>
        <end position="210"/>
    </location>
</feature>
<evidence type="ECO:0000256" key="1">
    <source>
        <dbReference type="ARBA" id="ARBA00004651"/>
    </source>
</evidence>
<feature type="transmembrane region" description="Helical" evidence="6">
    <location>
        <begin position="307"/>
        <end position="326"/>
    </location>
</feature>
<accession>A0AAE5C4N8</accession>
<keyword evidence="3 6" id="KW-0812">Transmembrane</keyword>
<keyword evidence="2" id="KW-1003">Cell membrane</keyword>
<dbReference type="RefSeq" id="WP_130801358.1">
    <property type="nucleotide sequence ID" value="NZ_JAJAEH010000024.1"/>
</dbReference>
<dbReference type="GO" id="GO:0005886">
    <property type="term" value="C:plasma membrane"/>
    <property type="evidence" value="ECO:0007669"/>
    <property type="project" value="UniProtKB-SubCell"/>
</dbReference>
<evidence type="ECO:0000256" key="5">
    <source>
        <dbReference type="ARBA" id="ARBA00023136"/>
    </source>
</evidence>
<feature type="transmembrane region" description="Helical" evidence="6">
    <location>
        <begin position="6"/>
        <end position="27"/>
    </location>
</feature>
<dbReference type="AlphaFoldDB" id="A0AAE5C4N8"/>
<proteinExistence type="predicted"/>
<feature type="transmembrane region" description="Helical" evidence="6">
    <location>
        <begin position="59"/>
        <end position="84"/>
    </location>
</feature>